<name>A0A286CXX6_9GAMM</name>
<evidence type="ECO:0000313" key="1">
    <source>
        <dbReference type="EMBL" id="SOD51234.1"/>
    </source>
</evidence>
<dbReference type="AlphaFoldDB" id="A0A286CXX6"/>
<dbReference type="EMBL" id="OCND01000001">
    <property type="protein sequence ID" value="SOD51234.1"/>
    <property type="molecule type" value="Genomic_DNA"/>
</dbReference>
<evidence type="ECO:0000313" key="2">
    <source>
        <dbReference type="Proteomes" id="UP000219374"/>
    </source>
</evidence>
<dbReference type="Proteomes" id="UP000219374">
    <property type="component" value="Unassembled WGS sequence"/>
</dbReference>
<sequence length="79" mass="8774">MPKAISITAAPPGWFSVFKDTEGTFEQPVALWALMEDEDNPAMRWPTSYSTAADDPMSLNHPDDEDANFVGHVYRMPAS</sequence>
<reference evidence="1 2" key="1">
    <citation type="submission" date="2017-09" db="EMBL/GenBank/DDBJ databases">
        <authorList>
            <person name="Ehlers B."/>
            <person name="Leendertz F.H."/>
        </authorList>
    </citation>
    <scope>NUCLEOTIDE SEQUENCE [LARGE SCALE GENOMIC DNA]</scope>
    <source>
        <strain evidence="1 2">CGMCC 1.10978</strain>
    </source>
</reference>
<protein>
    <submittedName>
        <fullName evidence="1">Uncharacterized protein</fullName>
    </submittedName>
</protein>
<proteinExistence type="predicted"/>
<gene>
    <name evidence="1" type="ORF">SAMN06296416_101520</name>
</gene>
<dbReference type="RefSeq" id="WP_097120303.1">
    <property type="nucleotide sequence ID" value="NZ_OCND01000001.1"/>
</dbReference>
<keyword evidence="2" id="KW-1185">Reference proteome</keyword>
<accession>A0A286CXX6</accession>
<organism evidence="1 2">
    <name type="scientific">Pseudoxanthomonas wuyuanensis</name>
    <dbReference type="NCBI Taxonomy" id="1073196"/>
    <lineage>
        <taxon>Bacteria</taxon>
        <taxon>Pseudomonadati</taxon>
        <taxon>Pseudomonadota</taxon>
        <taxon>Gammaproteobacteria</taxon>
        <taxon>Lysobacterales</taxon>
        <taxon>Lysobacteraceae</taxon>
        <taxon>Pseudoxanthomonas</taxon>
    </lineage>
</organism>